<dbReference type="SUPFAM" id="SSF51126">
    <property type="entry name" value="Pectin lyase-like"/>
    <property type="match status" value="1"/>
</dbReference>
<dbReference type="InterPro" id="IPR031325">
    <property type="entry name" value="RHS_repeat"/>
</dbReference>
<keyword evidence="1" id="KW-0677">Repeat</keyword>
<dbReference type="InterPro" id="IPR012334">
    <property type="entry name" value="Pectin_lyas_fold"/>
</dbReference>
<dbReference type="PANTHER" id="PTHR32305:SF15">
    <property type="entry name" value="PROTEIN RHSA-RELATED"/>
    <property type="match status" value="1"/>
</dbReference>
<dbReference type="Proteomes" id="UP000220922">
    <property type="component" value="Unassembled WGS sequence"/>
</dbReference>
<dbReference type="InterPro" id="IPR045351">
    <property type="entry name" value="DUF6531"/>
</dbReference>
<proteinExistence type="predicted"/>
<feature type="domain" description="Teneurin-like YD-shell" evidence="5">
    <location>
        <begin position="961"/>
        <end position="1105"/>
    </location>
</feature>
<dbReference type="InterPro" id="IPR006530">
    <property type="entry name" value="YD"/>
</dbReference>
<dbReference type="Gene3D" id="2.180.10.10">
    <property type="entry name" value="RHS repeat-associated core"/>
    <property type="match status" value="4"/>
</dbReference>
<dbReference type="NCBIfam" id="TIGR03696">
    <property type="entry name" value="Rhs_assc_core"/>
    <property type="match status" value="1"/>
</dbReference>
<dbReference type="Pfam" id="PF20148">
    <property type="entry name" value="DUF6531"/>
    <property type="match status" value="1"/>
</dbReference>
<dbReference type="Pfam" id="PF25023">
    <property type="entry name" value="TEN_YD-shell"/>
    <property type="match status" value="3"/>
</dbReference>
<dbReference type="EMBL" id="LYXE01000162">
    <property type="protein sequence ID" value="PDV97132.1"/>
    <property type="molecule type" value="Genomic_DNA"/>
</dbReference>
<dbReference type="InterPro" id="IPR056823">
    <property type="entry name" value="TEN-like_YD-shell"/>
</dbReference>
<dbReference type="InterPro" id="IPR011050">
    <property type="entry name" value="Pectin_lyase_fold/virulence"/>
</dbReference>
<dbReference type="RefSeq" id="WP_172451169.1">
    <property type="nucleotide sequence ID" value="NZ_LYXE01000162.1"/>
</dbReference>
<dbReference type="PANTHER" id="PTHR32305">
    <property type="match status" value="1"/>
</dbReference>
<feature type="domain" description="Teneurin-like YD-shell" evidence="5">
    <location>
        <begin position="1431"/>
        <end position="1587"/>
    </location>
</feature>
<feature type="compositionally biased region" description="Polar residues" evidence="2">
    <location>
        <begin position="145"/>
        <end position="155"/>
    </location>
</feature>
<dbReference type="InterPro" id="IPR006626">
    <property type="entry name" value="PbH1"/>
</dbReference>
<feature type="domain" description="DUF6531" evidence="4">
    <location>
        <begin position="858"/>
        <end position="933"/>
    </location>
</feature>
<dbReference type="InterPro" id="IPR050708">
    <property type="entry name" value="T6SS_VgrG/RHS"/>
</dbReference>
<dbReference type="SMART" id="SM00710">
    <property type="entry name" value="PbH1"/>
    <property type="match status" value="7"/>
</dbReference>
<feature type="domain" description="Right handed beta helix" evidence="3">
    <location>
        <begin position="687"/>
        <end position="812"/>
    </location>
</feature>
<dbReference type="Gene3D" id="2.160.20.10">
    <property type="entry name" value="Single-stranded right-handed beta-helix, Pectin lyase-like"/>
    <property type="match status" value="2"/>
</dbReference>
<dbReference type="SUPFAM" id="SSF49503">
    <property type="entry name" value="Cupredoxins"/>
    <property type="match status" value="1"/>
</dbReference>
<sequence>MRANHRRASQNAPWRRLLTHLLVLTLLLALFPPIVPVTATVAAAPTTASSSFQRSSDETAAIAPILAAPGVRLDRPGIPVQHALASASTYVQRITASGFEPTELTLAEGDMVVWHNDTDTTVVLDIEQIYQIFLPLISQRGSSQTASLARSTPAQAQPPHIPGVNLPPGGTFTQVFSSIGTFRLSLANARHMIGRIVVLRSFLQPSPTATATPSPTATPTNTLIATAPSTSTPTTTATPTTTSTSTAIPPTATNTATPTAEAPTATSTPTATATPTTTPTDTVTPTAEAPTATSTPTATATPTTTPTDTTTPTAEAPTATSTPTETATPTSTPTHTPTATSIPTPPPDSCPTPITAPSTIAANTTWIGGCVYVVNGTTINTGAALTIEAGAVVKFATGSSLSVQGALVVVGTAAAPVYFTSIRDDSVGGDTNGDGSATSPAPGDWAFISVSGGASASLTQARVRYAGGGSSYRASLLGFETTTLTVVESVIEDGLGVGVYTVTASAANPTVTLTGSIIRRHTDVGVAVTRGSLQIADSTISANGVGVAVTAPAAITLTNTTLTNNTGNAVDLNLSGASPTIAVMSTTATGNGLNGLVLNGSPNTMTLPLTSLPYITQYLHVPENQTLTIATGVILKFLPISGVLDVAGTLQVQGTSTNLVRFTSVADDSIGGDTNGDGNATAPTAGNWSGLYVRNTGAATVRWANIRFAGNNNWGIGAIGSSGAVIVQNSTLELGSTSGIRADAGSLSVTNSTIRNNSIGISVSIANPTIQNNQIYNNTSYAVYNSNSAVTINAENNYWGSDNGPAPYGSGNGINYTTRYDSVCRCTVIDRFLVDADPWLGKGASNGGNVTHQRYVSDPVNTANGNYIYSRTDVSIPTRSFPLVFTRAYNSAAVDTSGPLGAGWTHNYNMFVATSTQDSAATVTYGDGRTARFTWDGTAYIPPPSIFATLTQSGGLFTLTEKDQTVYAFDASGRLATITDRNGNVTTLGYTGQNLTSITAPDGRALALSYNASGQLIAVGDPLGRSATFSYDASGNLASASDLGGAVTTYTYDAAGHITAITDANGNSFIQNVYNTEGRVVEQRDADGNLSRFFYDVTNRTTIVTDPRGSTTTYRYDPELRLIAETNGLGQTETYTWDAFNNRTSVIDRRGNTTTFTYDDRGNLLTMTNPLGGVMARTYDGRSNLLTATDELSRTTTNTYDASSNLLTSTDPAGSVTSFTYFADAGRLGLPASITDPLTRTTSFNYDANGNLTTMTDALGNVSTRTYDNSGRLLTQVDPLGNTTSFTYDALNRILTTTDPAGAVMTSTYDLVGNLLTTTDPLGRDTTRTYTSKDQLATIVDAASFTTSFGYDTVGNQTSVTDASGNVTTFAYDMANRLVSSTNALTQTTTYTYDGNGNQLTARDPLGNTTTSTYDALNRLTTLRDPLGNTTSTSYDAVGNPLAVTDALGTSSTFSYDARDRLMTVTDALSGTVTYTYDAVGNKTSVIDANGNTTTYTYDALNRLLAETDPLGNTRSYTYDAAGRLIGKLDANGATTSYSYDAVSRLIGLVYPSSTVTYTYDVVGNRLAMVDPTGTTTYSYDNLNRPLSIAQPSGTVSYSYDALNRTAVTMPGGLTTSYSYDAANRLVSVTDWAGQITNYAYDAAGRLRTTTFPNGVTTTNTYNAASRLTNLSTTGPAGSLVSISYSYDAVGNRTAMTEPTGTTTYSYDALYRLTGVSYPTDAPAAVSYTYDPMGNRLTLTEDSVVTSYSYDAADRLTAISTGNTTTTLTWDNHGQMLSKGDQTFSWDVAGRMIGLTNGATTASYTYNGDGVRVGRTVDGTATSYLQDLAFGLPQVLVETSGADTTRYVLGLDQIAQVGTTTSYYHSDALGSVRAMSDSVGQATATYIYDAFGGVRTQTGGAGNAYTFTGEQADPEAGMVFLRARYYDPEVGRFLSRDVYPASVYVPASLSRYIYVQNNPLRYIDPLGLTPQEGSNQGQFSQAGWMNSEWLQGRLDALYEDLLLPAAGKLNLWAARNRTPFTTLRPYVNMSNLILTIEEKLIPAINFSASYLEASNRYARTSHPDERLIYAEVAAANMNFINRTLTGAATGITNLILGEEQVSRIPIYSQLDSTVTGATILDNYDSLMDEIRREGGVKGTANYFGAAGTALKDQLVSFVLGK</sequence>
<accession>A0A2H3KTD9</accession>
<dbReference type="NCBIfam" id="TIGR01643">
    <property type="entry name" value="YD_repeat_2x"/>
    <property type="match status" value="22"/>
</dbReference>
<dbReference type="InterPro" id="IPR022385">
    <property type="entry name" value="Rhs_assc_core"/>
</dbReference>
<evidence type="ECO:0000256" key="1">
    <source>
        <dbReference type="ARBA" id="ARBA00022737"/>
    </source>
</evidence>
<evidence type="ECO:0000259" key="3">
    <source>
        <dbReference type="Pfam" id="PF13229"/>
    </source>
</evidence>
<reference evidence="6 7" key="1">
    <citation type="submission" date="2016-05" db="EMBL/GenBank/DDBJ databases">
        <authorList>
            <person name="Lavstsen T."/>
            <person name="Jespersen J.S."/>
        </authorList>
    </citation>
    <scope>NUCLEOTIDE SEQUENCE [LARGE SCALE GENOMIC DNA]</scope>
    <source>
        <strain evidence="6 7">B7-9</strain>
    </source>
</reference>
<feature type="compositionally biased region" description="Low complexity" evidence="2">
    <location>
        <begin position="207"/>
        <end position="342"/>
    </location>
</feature>
<comment type="caution">
    <text evidence="6">The sequence shown here is derived from an EMBL/GenBank/DDBJ whole genome shotgun (WGS) entry which is preliminary data.</text>
</comment>
<evidence type="ECO:0000256" key="2">
    <source>
        <dbReference type="SAM" id="MobiDB-lite"/>
    </source>
</evidence>
<keyword evidence="7" id="KW-1185">Reference proteome</keyword>
<dbReference type="Pfam" id="PF05593">
    <property type="entry name" value="RHS_repeat"/>
    <property type="match status" value="7"/>
</dbReference>
<evidence type="ECO:0000313" key="6">
    <source>
        <dbReference type="EMBL" id="PDV97132.1"/>
    </source>
</evidence>
<evidence type="ECO:0000259" key="4">
    <source>
        <dbReference type="Pfam" id="PF20148"/>
    </source>
</evidence>
<protein>
    <submittedName>
        <fullName evidence="6">Uncharacterized protein</fullName>
    </submittedName>
</protein>
<feature type="region of interest" description="Disordered" evidence="2">
    <location>
        <begin position="145"/>
        <end position="167"/>
    </location>
</feature>
<gene>
    <name evidence="6" type="ORF">A9Q02_19155</name>
</gene>
<name>A0A2H3KTD9_9CHLR</name>
<dbReference type="InterPro" id="IPR008972">
    <property type="entry name" value="Cupredoxin"/>
</dbReference>
<evidence type="ECO:0000259" key="5">
    <source>
        <dbReference type="Pfam" id="PF25023"/>
    </source>
</evidence>
<feature type="domain" description="Teneurin-like YD-shell" evidence="5">
    <location>
        <begin position="1657"/>
        <end position="1959"/>
    </location>
</feature>
<evidence type="ECO:0000313" key="7">
    <source>
        <dbReference type="Proteomes" id="UP000220922"/>
    </source>
</evidence>
<feature type="region of interest" description="Disordered" evidence="2">
    <location>
        <begin position="207"/>
        <end position="355"/>
    </location>
</feature>
<dbReference type="Gene3D" id="2.60.40.420">
    <property type="entry name" value="Cupredoxins - blue copper proteins"/>
    <property type="match status" value="1"/>
</dbReference>
<dbReference type="Pfam" id="PF13229">
    <property type="entry name" value="Beta_helix"/>
    <property type="match status" value="1"/>
</dbReference>
<dbReference type="InterPro" id="IPR039448">
    <property type="entry name" value="Beta_helix"/>
</dbReference>
<organism evidence="6 7">
    <name type="scientific">Candidatus Chloroploca asiatica</name>
    <dbReference type="NCBI Taxonomy" id="1506545"/>
    <lineage>
        <taxon>Bacteria</taxon>
        <taxon>Bacillati</taxon>
        <taxon>Chloroflexota</taxon>
        <taxon>Chloroflexia</taxon>
        <taxon>Chloroflexales</taxon>
        <taxon>Chloroflexineae</taxon>
        <taxon>Oscillochloridaceae</taxon>
        <taxon>Candidatus Chloroploca</taxon>
    </lineage>
</organism>